<dbReference type="InterPro" id="IPR022409">
    <property type="entry name" value="PKD/Chitinase_dom"/>
</dbReference>
<keyword evidence="5" id="KW-1185">Reference proteome</keyword>
<dbReference type="InterPro" id="IPR000601">
    <property type="entry name" value="PKD_dom"/>
</dbReference>
<dbReference type="InterPro" id="IPR011050">
    <property type="entry name" value="Pectin_lyase_fold/virulence"/>
</dbReference>
<feature type="domain" description="PKD" evidence="3">
    <location>
        <begin position="411"/>
        <end position="472"/>
    </location>
</feature>
<evidence type="ECO:0000256" key="1">
    <source>
        <dbReference type="SAM" id="MobiDB-lite"/>
    </source>
</evidence>
<evidence type="ECO:0000313" key="4">
    <source>
        <dbReference type="EMBL" id="GAA5193856.1"/>
    </source>
</evidence>
<keyword evidence="2" id="KW-0732">Signal</keyword>
<dbReference type="SMART" id="SM00089">
    <property type="entry name" value="PKD"/>
    <property type="match status" value="2"/>
</dbReference>
<dbReference type="InterPro" id="IPR039448">
    <property type="entry name" value="Beta_helix"/>
</dbReference>
<dbReference type="Proteomes" id="UP001501570">
    <property type="component" value="Unassembled WGS sequence"/>
</dbReference>
<evidence type="ECO:0000259" key="3">
    <source>
        <dbReference type="PROSITE" id="PS50093"/>
    </source>
</evidence>
<feature type="domain" description="PKD" evidence="3">
    <location>
        <begin position="514"/>
        <end position="561"/>
    </location>
</feature>
<comment type="caution">
    <text evidence="4">The sequence shown here is derived from an EMBL/GenBank/DDBJ whole genome shotgun (WGS) entry which is preliminary data.</text>
</comment>
<dbReference type="Gene3D" id="2.60.40.10">
    <property type="entry name" value="Immunoglobulins"/>
    <property type="match status" value="1"/>
</dbReference>
<feature type="signal peptide" evidence="2">
    <location>
        <begin position="1"/>
        <end position="29"/>
    </location>
</feature>
<reference evidence="5" key="1">
    <citation type="journal article" date="2019" name="Int. J. Syst. Evol. Microbiol.">
        <title>The Global Catalogue of Microorganisms (GCM) 10K type strain sequencing project: providing services to taxonomists for standard genome sequencing and annotation.</title>
        <authorList>
            <consortium name="The Broad Institute Genomics Platform"/>
            <consortium name="The Broad Institute Genome Sequencing Center for Infectious Disease"/>
            <person name="Wu L."/>
            <person name="Ma J."/>
        </authorList>
    </citation>
    <scope>NUCLEOTIDE SEQUENCE [LARGE SCALE GENOMIC DNA]</scope>
    <source>
        <strain evidence="5">JCM 18304</strain>
    </source>
</reference>
<dbReference type="SUPFAM" id="SSF49299">
    <property type="entry name" value="PKD domain"/>
    <property type="match status" value="2"/>
</dbReference>
<accession>A0ABP9SCD5</accession>
<dbReference type="RefSeq" id="WP_345634698.1">
    <property type="nucleotide sequence ID" value="NZ_BAABJQ010000020.1"/>
</dbReference>
<feature type="chain" id="PRO_5045235623" description="PKD domain-containing protein" evidence="2">
    <location>
        <begin position="30"/>
        <end position="942"/>
    </location>
</feature>
<evidence type="ECO:0000313" key="5">
    <source>
        <dbReference type="Proteomes" id="UP001501570"/>
    </source>
</evidence>
<organism evidence="4 5">
    <name type="scientific">Rugosimonospora acidiphila</name>
    <dbReference type="NCBI Taxonomy" id="556531"/>
    <lineage>
        <taxon>Bacteria</taxon>
        <taxon>Bacillati</taxon>
        <taxon>Actinomycetota</taxon>
        <taxon>Actinomycetes</taxon>
        <taxon>Micromonosporales</taxon>
        <taxon>Micromonosporaceae</taxon>
        <taxon>Rugosimonospora</taxon>
    </lineage>
</organism>
<dbReference type="InterPro" id="IPR035986">
    <property type="entry name" value="PKD_dom_sf"/>
</dbReference>
<evidence type="ECO:0000256" key="2">
    <source>
        <dbReference type="SAM" id="SignalP"/>
    </source>
</evidence>
<dbReference type="SUPFAM" id="SSF51126">
    <property type="entry name" value="Pectin lyase-like"/>
    <property type="match status" value="1"/>
</dbReference>
<dbReference type="Pfam" id="PF13229">
    <property type="entry name" value="Beta_helix"/>
    <property type="match status" value="1"/>
</dbReference>
<dbReference type="InterPro" id="IPR012334">
    <property type="entry name" value="Pectin_lyas_fold"/>
</dbReference>
<proteinExistence type="predicted"/>
<dbReference type="Pfam" id="PF18911">
    <property type="entry name" value="PKD_4"/>
    <property type="match status" value="1"/>
</dbReference>
<gene>
    <name evidence="4" type="ORF">GCM10023322_56790</name>
</gene>
<protein>
    <recommendedName>
        <fullName evidence="3">PKD domain-containing protein</fullName>
    </recommendedName>
</protein>
<dbReference type="Gene3D" id="2.160.20.10">
    <property type="entry name" value="Single-stranded right-handed beta-helix, Pectin lyase-like"/>
    <property type="match status" value="1"/>
</dbReference>
<dbReference type="InterPro" id="IPR013783">
    <property type="entry name" value="Ig-like_fold"/>
</dbReference>
<sequence length="942" mass="95368">MRPSRHLGTLAPILLAAGALVIPAASASAAPPDTLYVNAGLRCDDSGDGSQQLPYCSIQAAANEVVAGQTVAIGGAVPYGSATITHSGNTGAPITFTSYGAVRPTVAGGLLLSSVHDVILSNLGVTTPSGKFGIQVFASSNVTVDRVAVGSVASPTANNIGVSIFGGSSGVTLSRSQITGLYGVGVQVVAGSQATVTTNRIVSYAPEAVWLDEAVNTAVTGNTIATACTSGIRVASSSGTLENNAVGTGEPNPTSGCEFDIGGLIVDSPSVSHVHTDYNSYHGFTYDDIWRGVDYQTSAAFSAATGQGAHDTELDELPPAQAPAEHSTLIDSGDANAPGQLTADILGIPRTDDPLVDDTGTGSPAPDRGAYELQDPMHLTDTMTPAQPKAIVPVDVSVTVTSPATSGWSQPISFSVDFGDGSASVPVTSGGTVTHTYSTSGQYTETTTATDPGGARETVTHQVTAGTTVAPLVTLTDSRVLYEQPPGKLNILPGVAQFNFANSDPWELRDTTLNFGDGTFTDPVTTNTNARYEYAHAGAYTARVSQTDVFGRSSSDLDTLVVGDGFLPGPNDPRRVYDSRTSGVDSVPAGGVVKLSLDQLTAGATGVEAALVNVTVTNPTAAGYIAVYPDGTTAPTTSSVDYAAGQTVANHTVALAGGNGIVDFYNHSSGPVDLIVDSLGAQVHGQASDTYQPDGPVRLLDTRTTVGGAQGPVPAAGSVTVQVAGTNGVPADAAAVVMSVAATDTRSAGFLTVYNDGGSRPGVSAIDWAAGQTASNLVVAPLTDGKLVFYNSGPGTANFLADIVGYYNQGGQSSVFLPSKPTRLLDTRSGLGNNGQIVKLQPHQQLVLSTAANFGAAASSGISSVEVNLTTTNATAAGYITAYPTGKARPVTASLDYPAGQTVANMAVTPASNGAITLYNGGPAAVDLIVDLAGGYYSYPQS</sequence>
<feature type="region of interest" description="Disordered" evidence="1">
    <location>
        <begin position="320"/>
        <end position="370"/>
    </location>
</feature>
<dbReference type="CDD" id="cd00146">
    <property type="entry name" value="PKD"/>
    <property type="match status" value="1"/>
</dbReference>
<dbReference type="EMBL" id="BAABJQ010000020">
    <property type="protein sequence ID" value="GAA5193856.1"/>
    <property type="molecule type" value="Genomic_DNA"/>
</dbReference>
<name>A0ABP9SCD5_9ACTN</name>
<dbReference type="PROSITE" id="PS50093">
    <property type="entry name" value="PKD"/>
    <property type="match status" value="2"/>
</dbReference>